<reference evidence="3" key="1">
    <citation type="journal article" date="2021" name="PeerJ">
        <title>Extensive microbial diversity within the chicken gut microbiome revealed by metagenomics and culture.</title>
        <authorList>
            <person name="Gilroy R."/>
            <person name="Ravi A."/>
            <person name="Getino M."/>
            <person name="Pursley I."/>
            <person name="Horton D.L."/>
            <person name="Alikhan N.F."/>
            <person name="Baker D."/>
            <person name="Gharbi K."/>
            <person name="Hall N."/>
            <person name="Watson M."/>
            <person name="Adriaenssens E.M."/>
            <person name="Foster-Nyarko E."/>
            <person name="Jarju S."/>
            <person name="Secka A."/>
            <person name="Antonio M."/>
            <person name="Oren A."/>
            <person name="Chaudhuri R.R."/>
            <person name="La Ragione R."/>
            <person name="Hildebrand F."/>
            <person name="Pallen M.J."/>
        </authorList>
    </citation>
    <scope>NUCLEOTIDE SEQUENCE</scope>
    <source>
        <strain evidence="3">Gambia16-554</strain>
    </source>
</reference>
<dbReference type="AlphaFoldDB" id="A0A9D2GPU3"/>
<dbReference type="Gene3D" id="3.90.1150.140">
    <property type="match status" value="1"/>
</dbReference>
<evidence type="ECO:0000313" key="3">
    <source>
        <dbReference type="EMBL" id="HIZ85103.1"/>
    </source>
</evidence>
<accession>A0A9D2GPU3</accession>
<dbReference type="InterPro" id="IPR048502">
    <property type="entry name" value="NamZ_N"/>
</dbReference>
<evidence type="ECO:0000259" key="1">
    <source>
        <dbReference type="Pfam" id="PF07075"/>
    </source>
</evidence>
<reference evidence="3" key="2">
    <citation type="submission" date="2021-04" db="EMBL/GenBank/DDBJ databases">
        <authorList>
            <person name="Gilroy R."/>
        </authorList>
    </citation>
    <scope>NUCLEOTIDE SEQUENCE</scope>
    <source>
        <strain evidence="3">Gambia16-554</strain>
    </source>
</reference>
<comment type="caution">
    <text evidence="3">The sequence shown here is derived from an EMBL/GenBank/DDBJ whole genome shotgun (WGS) entry which is preliminary data.</text>
</comment>
<dbReference type="EMBL" id="DXAW01000028">
    <property type="protein sequence ID" value="HIZ85103.1"/>
    <property type="molecule type" value="Genomic_DNA"/>
</dbReference>
<dbReference type="InterPro" id="IPR048503">
    <property type="entry name" value="NamZ_C"/>
</dbReference>
<dbReference type="PANTHER" id="PTHR42915:SF1">
    <property type="entry name" value="PEPTIDOGLYCAN BETA-N-ACETYLMURAMIDASE NAMZ"/>
    <property type="match status" value="1"/>
</dbReference>
<gene>
    <name evidence="3" type="ORF">IAC04_01240</name>
</gene>
<protein>
    <submittedName>
        <fullName evidence="3">DUF1343 domain-containing protein</fullName>
    </submittedName>
</protein>
<proteinExistence type="predicted"/>
<name>A0A9D2GPU3_9BACT</name>
<sequence>MFSFRTTPLDHQEDMVLRKGRLGVLCNQSAWNPDREEYLVESLFRNGNLKKVLYPEGTSSVFGSLGLDGCTLVPFSTDAGGKSPVDAGMLEGIDALVVDFQDTGSRYDSLTAVLYEVFQTLHHNGMQVSVYILDRENMCGRWVEGTALGSGASGLAGIEGIPHRHGLTLGELANLFYSETGARFPLHIISYLVRPATQYMMPWSIPPRPDIPGLFTSNFYCGMVLLSGTDLSSGEGTSRPYEFFGAPYLSEYMRDTDSSGFSDSGVFLRKAVFVPRKGRYEGQKCFGFQLLPKPGVPYHSVAHALRIIRKLVQDGAGTDVSALSAVAGDEIMCSFVHGRTTWDELKEHVKVEEQKWIRKAKRYMLYDDQLSRVKTFKSVN</sequence>
<organism evidence="3 4">
    <name type="scientific">Candidatus Coprenecus stercoravium</name>
    <dbReference type="NCBI Taxonomy" id="2840735"/>
    <lineage>
        <taxon>Bacteria</taxon>
        <taxon>Pseudomonadati</taxon>
        <taxon>Bacteroidota</taxon>
        <taxon>Bacteroidia</taxon>
        <taxon>Bacteroidales</taxon>
        <taxon>Rikenellaceae</taxon>
        <taxon>Rikenellaceae incertae sedis</taxon>
        <taxon>Candidatus Coprenecus</taxon>
    </lineage>
</organism>
<evidence type="ECO:0000313" key="4">
    <source>
        <dbReference type="Proteomes" id="UP000824115"/>
    </source>
</evidence>
<dbReference type="Gene3D" id="3.40.50.12170">
    <property type="entry name" value="Uncharacterised protein PF07075, DUF1343"/>
    <property type="match status" value="1"/>
</dbReference>
<feature type="domain" description="Peptidoglycan beta-N-acetylmuramidase NamZ C-terminal" evidence="2">
    <location>
        <begin position="219"/>
        <end position="366"/>
    </location>
</feature>
<dbReference type="InterPro" id="IPR008302">
    <property type="entry name" value="NamZ"/>
</dbReference>
<dbReference type="PANTHER" id="PTHR42915">
    <property type="entry name" value="HYPOTHETICAL 460 KDA PROTEIN IN FEUA-SIGW INTERGENIC REGION [PRECURSOR]"/>
    <property type="match status" value="1"/>
</dbReference>
<dbReference type="GO" id="GO:0033922">
    <property type="term" value="F:peptidoglycan beta-N-acetylmuramidase activity"/>
    <property type="evidence" value="ECO:0007669"/>
    <property type="project" value="InterPro"/>
</dbReference>
<evidence type="ECO:0000259" key="2">
    <source>
        <dbReference type="Pfam" id="PF20732"/>
    </source>
</evidence>
<feature type="domain" description="Peptidoglycan beta-N-acetylmuramidase NamZ N-terminal" evidence="1">
    <location>
        <begin position="23"/>
        <end position="192"/>
    </location>
</feature>
<dbReference type="Pfam" id="PF20732">
    <property type="entry name" value="NamZ_C"/>
    <property type="match status" value="1"/>
</dbReference>
<dbReference type="Pfam" id="PF07075">
    <property type="entry name" value="NamZ_N"/>
    <property type="match status" value="1"/>
</dbReference>
<dbReference type="Proteomes" id="UP000824115">
    <property type="component" value="Unassembled WGS sequence"/>
</dbReference>